<dbReference type="AlphaFoldDB" id="A0A918H8R4"/>
<dbReference type="InterPro" id="IPR004111">
    <property type="entry name" value="Repressor_TetR_C"/>
</dbReference>
<evidence type="ECO:0000256" key="1">
    <source>
        <dbReference type="ARBA" id="ARBA00022491"/>
    </source>
</evidence>
<feature type="domain" description="HTH tetR-type" evidence="6">
    <location>
        <begin position="8"/>
        <end position="68"/>
    </location>
</feature>
<dbReference type="PRINTS" id="PR00400">
    <property type="entry name" value="TETREPRESSOR"/>
</dbReference>
<accession>A0A918H8R4</accession>
<dbReference type="PANTHER" id="PTHR30055">
    <property type="entry name" value="HTH-TYPE TRANSCRIPTIONAL REGULATOR RUTR"/>
    <property type="match status" value="1"/>
</dbReference>
<dbReference type="InterPro" id="IPR003012">
    <property type="entry name" value="Tet_transcr_reg_TetR"/>
</dbReference>
<name>A0A918H8R4_9ACTN</name>
<evidence type="ECO:0000259" key="6">
    <source>
        <dbReference type="PROSITE" id="PS50977"/>
    </source>
</evidence>
<dbReference type="InterPro" id="IPR009057">
    <property type="entry name" value="Homeodomain-like_sf"/>
</dbReference>
<reference evidence="7" key="1">
    <citation type="journal article" date="2014" name="Int. J. Syst. Evol. Microbiol.">
        <title>Complete genome sequence of Corynebacterium casei LMG S-19264T (=DSM 44701T), isolated from a smear-ripened cheese.</title>
        <authorList>
            <consortium name="US DOE Joint Genome Institute (JGI-PGF)"/>
            <person name="Walter F."/>
            <person name="Albersmeier A."/>
            <person name="Kalinowski J."/>
            <person name="Ruckert C."/>
        </authorList>
    </citation>
    <scope>NUCLEOTIDE SEQUENCE</scope>
    <source>
        <strain evidence="7">JCM 3172</strain>
    </source>
</reference>
<dbReference type="GO" id="GO:0045892">
    <property type="term" value="P:negative regulation of DNA-templated transcription"/>
    <property type="evidence" value="ECO:0007669"/>
    <property type="project" value="InterPro"/>
</dbReference>
<dbReference type="Pfam" id="PF02909">
    <property type="entry name" value="TetR_C_1"/>
    <property type="match status" value="1"/>
</dbReference>
<sequence length="209" mass="21953">MPRPRQTLLSRAIIARAALELLEEHGVEALKMRTLAERLGVKGASLYHHVRSKDDLLDAASELINDEIALGPLTDPGGPAGITAYAHGYRRVYLRYPHMIPLVARHRVTSAKALRGYDALLDALVKAGCTPAGAAEAAAAIDNLVLGSALETFTAGFHRPPAAYRPEFPTLADALTAADAAPGALAGLDTRGFDLGLRLILAGIGGHGV</sequence>
<protein>
    <recommendedName>
        <fullName evidence="6">HTH tetR-type domain-containing protein</fullName>
    </recommendedName>
</protein>
<dbReference type="GO" id="GO:0000976">
    <property type="term" value="F:transcription cis-regulatory region binding"/>
    <property type="evidence" value="ECO:0007669"/>
    <property type="project" value="TreeGrafter"/>
</dbReference>
<dbReference type="PANTHER" id="PTHR30055:SF151">
    <property type="entry name" value="TRANSCRIPTIONAL REGULATORY PROTEIN"/>
    <property type="match status" value="1"/>
</dbReference>
<dbReference type="Pfam" id="PF00440">
    <property type="entry name" value="TetR_N"/>
    <property type="match status" value="1"/>
</dbReference>
<dbReference type="PRINTS" id="PR00455">
    <property type="entry name" value="HTHTETR"/>
</dbReference>
<evidence type="ECO:0000256" key="4">
    <source>
        <dbReference type="ARBA" id="ARBA00023163"/>
    </source>
</evidence>
<organism evidence="7 8">
    <name type="scientific">Streptomyces purpureus</name>
    <dbReference type="NCBI Taxonomy" id="1951"/>
    <lineage>
        <taxon>Bacteria</taxon>
        <taxon>Bacillati</taxon>
        <taxon>Actinomycetota</taxon>
        <taxon>Actinomycetes</taxon>
        <taxon>Kitasatosporales</taxon>
        <taxon>Streptomycetaceae</taxon>
        <taxon>Streptomyces</taxon>
    </lineage>
</organism>
<dbReference type="Gene3D" id="1.10.357.10">
    <property type="entry name" value="Tetracycline Repressor, domain 2"/>
    <property type="match status" value="1"/>
</dbReference>
<keyword evidence="2" id="KW-0805">Transcription regulation</keyword>
<feature type="DNA-binding region" description="H-T-H motif" evidence="5">
    <location>
        <begin position="31"/>
        <end position="50"/>
    </location>
</feature>
<evidence type="ECO:0000256" key="2">
    <source>
        <dbReference type="ARBA" id="ARBA00023015"/>
    </source>
</evidence>
<keyword evidence="3 5" id="KW-0238">DNA-binding</keyword>
<comment type="caution">
    <text evidence="7">The sequence shown here is derived from an EMBL/GenBank/DDBJ whole genome shotgun (WGS) entry which is preliminary data.</text>
</comment>
<evidence type="ECO:0000256" key="5">
    <source>
        <dbReference type="PROSITE-ProRule" id="PRU00335"/>
    </source>
</evidence>
<dbReference type="Proteomes" id="UP000619486">
    <property type="component" value="Unassembled WGS sequence"/>
</dbReference>
<dbReference type="GO" id="GO:0003700">
    <property type="term" value="F:DNA-binding transcription factor activity"/>
    <property type="evidence" value="ECO:0007669"/>
    <property type="project" value="TreeGrafter"/>
</dbReference>
<gene>
    <name evidence="7" type="ORF">GCM10014713_40720</name>
</gene>
<keyword evidence="1" id="KW-0678">Repressor</keyword>
<dbReference type="GO" id="GO:0046677">
    <property type="term" value="P:response to antibiotic"/>
    <property type="evidence" value="ECO:0007669"/>
    <property type="project" value="InterPro"/>
</dbReference>
<keyword evidence="4" id="KW-0804">Transcription</keyword>
<dbReference type="EMBL" id="BMQQ01000015">
    <property type="protein sequence ID" value="GGT42828.1"/>
    <property type="molecule type" value="Genomic_DNA"/>
</dbReference>
<dbReference type="SUPFAM" id="SSF46689">
    <property type="entry name" value="Homeodomain-like"/>
    <property type="match status" value="1"/>
</dbReference>
<evidence type="ECO:0000256" key="3">
    <source>
        <dbReference type="ARBA" id="ARBA00023125"/>
    </source>
</evidence>
<keyword evidence="8" id="KW-1185">Reference proteome</keyword>
<evidence type="ECO:0000313" key="7">
    <source>
        <dbReference type="EMBL" id="GGT42828.1"/>
    </source>
</evidence>
<dbReference type="InterPro" id="IPR050109">
    <property type="entry name" value="HTH-type_TetR-like_transc_reg"/>
</dbReference>
<dbReference type="InterPro" id="IPR001647">
    <property type="entry name" value="HTH_TetR"/>
</dbReference>
<evidence type="ECO:0000313" key="8">
    <source>
        <dbReference type="Proteomes" id="UP000619486"/>
    </source>
</evidence>
<dbReference type="PROSITE" id="PS50977">
    <property type="entry name" value="HTH_TETR_2"/>
    <property type="match status" value="1"/>
</dbReference>
<proteinExistence type="predicted"/>
<reference evidence="7" key="2">
    <citation type="submission" date="2020-09" db="EMBL/GenBank/DDBJ databases">
        <authorList>
            <person name="Sun Q."/>
            <person name="Ohkuma M."/>
        </authorList>
    </citation>
    <scope>NUCLEOTIDE SEQUENCE</scope>
    <source>
        <strain evidence="7">JCM 3172</strain>
    </source>
</reference>
<dbReference type="RefSeq" id="WP_019884434.1">
    <property type="nucleotide sequence ID" value="NZ_BMQQ01000015.1"/>
</dbReference>
<dbReference type="SUPFAM" id="SSF48498">
    <property type="entry name" value="Tetracyclin repressor-like, C-terminal domain"/>
    <property type="match status" value="1"/>
</dbReference>
<dbReference type="InterPro" id="IPR036271">
    <property type="entry name" value="Tet_transcr_reg_TetR-rel_C_sf"/>
</dbReference>